<evidence type="ECO:0000313" key="1">
    <source>
        <dbReference type="EMBL" id="PTQ47293.1"/>
    </source>
</evidence>
<accession>A0A2R6XME6</accession>
<reference evidence="2" key="1">
    <citation type="journal article" date="2017" name="Cell">
        <title>Insights into land plant evolution garnered from the Marchantia polymorpha genome.</title>
        <authorList>
            <person name="Bowman J.L."/>
            <person name="Kohchi T."/>
            <person name="Yamato K.T."/>
            <person name="Jenkins J."/>
            <person name="Shu S."/>
            <person name="Ishizaki K."/>
            <person name="Yamaoka S."/>
            <person name="Nishihama R."/>
            <person name="Nakamura Y."/>
            <person name="Berger F."/>
            <person name="Adam C."/>
            <person name="Aki S.S."/>
            <person name="Althoff F."/>
            <person name="Araki T."/>
            <person name="Arteaga-Vazquez M.A."/>
            <person name="Balasubrmanian S."/>
            <person name="Barry K."/>
            <person name="Bauer D."/>
            <person name="Boehm C.R."/>
            <person name="Briginshaw L."/>
            <person name="Caballero-Perez J."/>
            <person name="Catarino B."/>
            <person name="Chen F."/>
            <person name="Chiyoda S."/>
            <person name="Chovatia M."/>
            <person name="Davies K.M."/>
            <person name="Delmans M."/>
            <person name="Demura T."/>
            <person name="Dierschke T."/>
            <person name="Dolan L."/>
            <person name="Dorantes-Acosta A.E."/>
            <person name="Eklund D.M."/>
            <person name="Florent S.N."/>
            <person name="Flores-Sandoval E."/>
            <person name="Fujiyama A."/>
            <person name="Fukuzawa H."/>
            <person name="Galik B."/>
            <person name="Grimanelli D."/>
            <person name="Grimwood J."/>
            <person name="Grossniklaus U."/>
            <person name="Hamada T."/>
            <person name="Haseloff J."/>
            <person name="Hetherington A.J."/>
            <person name="Higo A."/>
            <person name="Hirakawa Y."/>
            <person name="Hundley H.N."/>
            <person name="Ikeda Y."/>
            <person name="Inoue K."/>
            <person name="Inoue S.I."/>
            <person name="Ishida S."/>
            <person name="Jia Q."/>
            <person name="Kakita M."/>
            <person name="Kanazawa T."/>
            <person name="Kawai Y."/>
            <person name="Kawashima T."/>
            <person name="Kennedy M."/>
            <person name="Kinose K."/>
            <person name="Kinoshita T."/>
            <person name="Kohara Y."/>
            <person name="Koide E."/>
            <person name="Komatsu K."/>
            <person name="Kopischke S."/>
            <person name="Kubo M."/>
            <person name="Kyozuka J."/>
            <person name="Lagercrantz U."/>
            <person name="Lin S.S."/>
            <person name="Lindquist E."/>
            <person name="Lipzen A.M."/>
            <person name="Lu C.W."/>
            <person name="De Luna E."/>
            <person name="Martienssen R.A."/>
            <person name="Minamino N."/>
            <person name="Mizutani M."/>
            <person name="Mizutani M."/>
            <person name="Mochizuki N."/>
            <person name="Monte I."/>
            <person name="Mosher R."/>
            <person name="Nagasaki H."/>
            <person name="Nakagami H."/>
            <person name="Naramoto S."/>
            <person name="Nishitani K."/>
            <person name="Ohtani M."/>
            <person name="Okamoto T."/>
            <person name="Okumura M."/>
            <person name="Phillips J."/>
            <person name="Pollak B."/>
            <person name="Reinders A."/>
            <person name="Rovekamp M."/>
            <person name="Sano R."/>
            <person name="Sawa S."/>
            <person name="Schmid M.W."/>
            <person name="Shirakawa M."/>
            <person name="Solano R."/>
            <person name="Spunde A."/>
            <person name="Suetsugu N."/>
            <person name="Sugano S."/>
            <person name="Sugiyama A."/>
            <person name="Sun R."/>
            <person name="Suzuki Y."/>
            <person name="Takenaka M."/>
            <person name="Takezawa D."/>
            <person name="Tomogane H."/>
            <person name="Tsuzuki M."/>
            <person name="Ueda T."/>
            <person name="Umeda M."/>
            <person name="Ward J.M."/>
            <person name="Watanabe Y."/>
            <person name="Yazaki K."/>
            <person name="Yokoyama R."/>
            <person name="Yoshitake Y."/>
            <person name="Yotsui I."/>
            <person name="Zachgo S."/>
            <person name="Schmutz J."/>
        </authorList>
    </citation>
    <scope>NUCLEOTIDE SEQUENCE [LARGE SCALE GENOMIC DNA]</scope>
    <source>
        <strain evidence="2">Tak-1</strain>
    </source>
</reference>
<keyword evidence="2" id="KW-1185">Reference proteome</keyword>
<proteinExistence type="predicted"/>
<dbReference type="AlphaFoldDB" id="A0A2R6XME6"/>
<dbReference type="EMBL" id="KZ772680">
    <property type="protein sequence ID" value="PTQ47293.1"/>
    <property type="molecule type" value="Genomic_DNA"/>
</dbReference>
<protein>
    <submittedName>
        <fullName evidence="1">Uncharacterized protein</fullName>
    </submittedName>
</protein>
<evidence type="ECO:0000313" key="2">
    <source>
        <dbReference type="Proteomes" id="UP000244005"/>
    </source>
</evidence>
<name>A0A2R6XME6_MARPO</name>
<dbReference type="Proteomes" id="UP000244005">
    <property type="component" value="Unassembled WGS sequence"/>
</dbReference>
<organism evidence="1 2">
    <name type="scientific">Marchantia polymorpha</name>
    <name type="common">Common liverwort</name>
    <name type="synonym">Marchantia aquatica</name>
    <dbReference type="NCBI Taxonomy" id="3197"/>
    <lineage>
        <taxon>Eukaryota</taxon>
        <taxon>Viridiplantae</taxon>
        <taxon>Streptophyta</taxon>
        <taxon>Embryophyta</taxon>
        <taxon>Marchantiophyta</taxon>
        <taxon>Marchantiopsida</taxon>
        <taxon>Marchantiidae</taxon>
        <taxon>Marchantiales</taxon>
        <taxon>Marchantiaceae</taxon>
        <taxon>Marchantia</taxon>
    </lineage>
</organism>
<gene>
    <name evidence="1" type="ORF">MARPO_0008s0070</name>
</gene>
<sequence length="81" mass="9005">MVGCSTHFLLIRKNPALEILVRLLSDKGRTPTTSPPRLQPSLAPPPLRWAMPSPRAIFPRWSCQLPLGGQLTASWILYSAK</sequence>
<dbReference type="Gramene" id="Mp8g11460.1">
    <property type="protein sequence ID" value="Mp8g11460.1.cds1"/>
    <property type="gene ID" value="Mp8g11460"/>
</dbReference>